<feature type="domain" description="A-factor biosynthesis hotdog" evidence="1">
    <location>
        <begin position="224"/>
        <end position="323"/>
    </location>
</feature>
<proteinExistence type="predicted"/>
<dbReference type="InterPro" id="IPR047757">
    <property type="entry name" value="AfsA-like"/>
</dbReference>
<dbReference type="EMBL" id="AP035881">
    <property type="protein sequence ID" value="BFP47020.1"/>
    <property type="molecule type" value="Genomic_DNA"/>
</dbReference>
<dbReference type="GO" id="GO:0016740">
    <property type="term" value="F:transferase activity"/>
    <property type="evidence" value="ECO:0007669"/>
    <property type="project" value="InterPro"/>
</dbReference>
<dbReference type="Pfam" id="PF03756">
    <property type="entry name" value="AfsA"/>
    <property type="match status" value="2"/>
</dbReference>
<dbReference type="InterPro" id="IPR005509">
    <property type="entry name" value="AfsA_hotdog_dom"/>
</dbReference>
<reference evidence="2" key="1">
    <citation type="submission" date="2024-07" db="EMBL/GenBank/DDBJ databases">
        <title>Complete genome sequences of cellulolytic bacteria, Kitasatospora sp. CMC57 and Streptomyces sp. CMC78, isolated from Japanese agricultural soil.</title>
        <authorList>
            <person name="Hashimoto T."/>
            <person name="Ito M."/>
            <person name="Iwamoto M."/>
            <person name="Fukahori D."/>
            <person name="Shoda T."/>
            <person name="Sakoda M."/>
            <person name="Morohoshi T."/>
            <person name="Mitsuboshi M."/>
            <person name="Nishizawa T."/>
        </authorList>
    </citation>
    <scope>NUCLEOTIDE SEQUENCE</scope>
    <source>
        <strain evidence="2">CMC57</strain>
    </source>
</reference>
<organism evidence="2">
    <name type="scientific">Kitasatospora sp. CMC57</name>
    <dbReference type="NCBI Taxonomy" id="3231513"/>
    <lineage>
        <taxon>Bacteria</taxon>
        <taxon>Bacillati</taxon>
        <taxon>Actinomycetota</taxon>
        <taxon>Actinomycetes</taxon>
        <taxon>Kitasatosporales</taxon>
        <taxon>Streptomycetaceae</taxon>
        <taxon>Kitasatospora</taxon>
    </lineage>
</organism>
<evidence type="ECO:0000259" key="1">
    <source>
        <dbReference type="Pfam" id="PF03756"/>
    </source>
</evidence>
<protein>
    <recommendedName>
        <fullName evidence="1">A-factor biosynthesis hotdog domain-containing protein</fullName>
    </recommendedName>
</protein>
<gene>
    <name evidence="2" type="ORF">KCMC57_33880</name>
</gene>
<feature type="domain" description="A-factor biosynthesis hotdog" evidence="1">
    <location>
        <begin position="47"/>
        <end position="182"/>
    </location>
</feature>
<dbReference type="NCBIfam" id="NF041195">
    <property type="entry name" value="ScbA_BarX_GamBu"/>
    <property type="match status" value="1"/>
</dbReference>
<sequence>MGDGLNYPFLGEIAMGSVLSEIACSPQSVGTDQTDPELHEQTVPRRLVHRASISEVMLTGWRQTGADRFLLGAQWPRTHSFYRPIAGCYDPLLLAETIRQSAMLISHAGYGVPTDYPFLLWSLSYQAEPTAMVVGQTPANLTISASCQDLRFRRGILAGMQYETVIHRGATRLGTGTLRMDCMAPDTYARLRAPQLALRLPDMVPPQGEYQDDKANSVLVPTGEWYTWRLQADRRHPVLFDHPVDHVPGMVIVEAMRQAANSVAGVTAVAPFEMETNFIRYAELHLPVFVRAFPGPIGPNGELSIRISVEQDGVSVATGQLMTRQIVREESRMEFLSVQKVG</sequence>
<name>A0AB33K6E2_9ACTN</name>
<dbReference type="RefSeq" id="WP_407989396.1">
    <property type="nucleotide sequence ID" value="NZ_AP035881.2"/>
</dbReference>
<evidence type="ECO:0000313" key="2">
    <source>
        <dbReference type="EMBL" id="BFP47020.1"/>
    </source>
</evidence>
<accession>A0AB33K6E2</accession>
<dbReference type="AlphaFoldDB" id="A0AB33K6E2"/>